<evidence type="ECO:0000313" key="4">
    <source>
        <dbReference type="Proteomes" id="UP000014760"/>
    </source>
</evidence>
<feature type="region of interest" description="Disordered" evidence="1">
    <location>
        <begin position="209"/>
        <end position="229"/>
    </location>
</feature>
<feature type="region of interest" description="Disordered" evidence="1">
    <location>
        <begin position="56"/>
        <end position="78"/>
    </location>
</feature>
<feature type="region of interest" description="Disordered" evidence="1">
    <location>
        <begin position="1"/>
        <end position="21"/>
    </location>
</feature>
<dbReference type="EMBL" id="AMQN01045485">
    <property type="status" value="NOT_ANNOTATED_CDS"/>
    <property type="molecule type" value="Genomic_DNA"/>
</dbReference>
<protein>
    <submittedName>
        <fullName evidence="2 3">Uncharacterized protein</fullName>
    </submittedName>
</protein>
<evidence type="ECO:0000313" key="3">
    <source>
        <dbReference type="EnsemblMetazoa" id="CapteP194264"/>
    </source>
</evidence>
<proteinExistence type="predicted"/>
<evidence type="ECO:0000313" key="2">
    <source>
        <dbReference type="EMBL" id="ELU03380.1"/>
    </source>
</evidence>
<feature type="compositionally biased region" description="Polar residues" evidence="1">
    <location>
        <begin position="214"/>
        <end position="229"/>
    </location>
</feature>
<dbReference type="HOGENOM" id="CLU_934626_0_0_1"/>
<dbReference type="Proteomes" id="UP000014760">
    <property type="component" value="Unassembled WGS sequence"/>
</dbReference>
<keyword evidence="4" id="KW-1185">Reference proteome</keyword>
<dbReference type="AlphaFoldDB" id="R7UAK0"/>
<feature type="compositionally biased region" description="Polar residues" evidence="1">
    <location>
        <begin position="1"/>
        <end position="17"/>
    </location>
</feature>
<dbReference type="EnsemblMetazoa" id="CapteT194264">
    <property type="protein sequence ID" value="CapteP194264"/>
    <property type="gene ID" value="CapteG194264"/>
</dbReference>
<dbReference type="EMBL" id="KB303227">
    <property type="protein sequence ID" value="ELU03380.1"/>
    <property type="molecule type" value="Genomic_DNA"/>
</dbReference>
<reference evidence="4" key="1">
    <citation type="submission" date="2012-12" db="EMBL/GenBank/DDBJ databases">
        <authorList>
            <person name="Hellsten U."/>
            <person name="Grimwood J."/>
            <person name="Chapman J.A."/>
            <person name="Shapiro H."/>
            <person name="Aerts A."/>
            <person name="Otillar R.P."/>
            <person name="Terry A.Y."/>
            <person name="Boore J.L."/>
            <person name="Simakov O."/>
            <person name="Marletaz F."/>
            <person name="Cho S.-J."/>
            <person name="Edsinger-Gonzales E."/>
            <person name="Havlak P."/>
            <person name="Kuo D.-H."/>
            <person name="Larsson T."/>
            <person name="Lv J."/>
            <person name="Arendt D."/>
            <person name="Savage R."/>
            <person name="Osoegawa K."/>
            <person name="de Jong P."/>
            <person name="Lindberg D.R."/>
            <person name="Seaver E.C."/>
            <person name="Weisblat D.A."/>
            <person name="Putnam N.H."/>
            <person name="Grigoriev I.V."/>
            <person name="Rokhsar D.S."/>
        </authorList>
    </citation>
    <scope>NUCLEOTIDE SEQUENCE</scope>
    <source>
        <strain evidence="4">I ESC-2004</strain>
    </source>
</reference>
<evidence type="ECO:0000256" key="1">
    <source>
        <dbReference type="SAM" id="MobiDB-lite"/>
    </source>
</evidence>
<reference evidence="3" key="3">
    <citation type="submission" date="2015-06" db="UniProtKB">
        <authorList>
            <consortium name="EnsemblMetazoa"/>
        </authorList>
    </citation>
    <scope>IDENTIFICATION</scope>
</reference>
<organism evidence="2">
    <name type="scientific">Capitella teleta</name>
    <name type="common">Polychaete worm</name>
    <dbReference type="NCBI Taxonomy" id="283909"/>
    <lineage>
        <taxon>Eukaryota</taxon>
        <taxon>Metazoa</taxon>
        <taxon>Spiralia</taxon>
        <taxon>Lophotrochozoa</taxon>
        <taxon>Annelida</taxon>
        <taxon>Polychaeta</taxon>
        <taxon>Sedentaria</taxon>
        <taxon>Scolecida</taxon>
        <taxon>Capitellidae</taxon>
        <taxon>Capitella</taxon>
    </lineage>
</organism>
<gene>
    <name evidence="2" type="ORF">CAPTEDRAFT_194264</name>
</gene>
<accession>R7UAK0</accession>
<feature type="compositionally biased region" description="Basic and acidic residues" evidence="1">
    <location>
        <begin position="60"/>
        <end position="74"/>
    </location>
</feature>
<name>R7UAK0_CAPTE</name>
<sequence length="298" mass="33554">MGSPTPVENVTRTQGINAQEKVDIEDHQLQQPLSCDFQCEQSFDEELLSKEIEEILTSSSEKDCPKEKSSRELHSSLSTPLVQIHTPSNFEALPSNMTDEESFLSLFEFPEHGLKQDKTTPDLSDDRNVLPDIEASLEKTEQSTMHPNYSTQISNDSGFIELDSEEMEVDLYCYEAMPDSPALNNFSLSVKNTTKPVAQQTVNPNEKILFPESPKNSNTRSLKQPITDNKTADSEKEFLILKTYTSALGTNPKDFFIKVYRKAYEDELERTGNMSMAVKVGIEVSNSLRNSILKLHSS</sequence>
<reference evidence="2 4" key="2">
    <citation type="journal article" date="2013" name="Nature">
        <title>Insights into bilaterian evolution from three spiralian genomes.</title>
        <authorList>
            <person name="Simakov O."/>
            <person name="Marletaz F."/>
            <person name="Cho S.J."/>
            <person name="Edsinger-Gonzales E."/>
            <person name="Havlak P."/>
            <person name="Hellsten U."/>
            <person name="Kuo D.H."/>
            <person name="Larsson T."/>
            <person name="Lv J."/>
            <person name="Arendt D."/>
            <person name="Savage R."/>
            <person name="Osoegawa K."/>
            <person name="de Jong P."/>
            <person name="Grimwood J."/>
            <person name="Chapman J.A."/>
            <person name="Shapiro H."/>
            <person name="Aerts A."/>
            <person name="Otillar R.P."/>
            <person name="Terry A.Y."/>
            <person name="Boore J.L."/>
            <person name="Grigoriev I.V."/>
            <person name="Lindberg D.R."/>
            <person name="Seaver E.C."/>
            <person name="Weisblat D.A."/>
            <person name="Putnam N.H."/>
            <person name="Rokhsar D.S."/>
        </authorList>
    </citation>
    <scope>NUCLEOTIDE SEQUENCE</scope>
    <source>
        <strain evidence="2 4">I ESC-2004</strain>
    </source>
</reference>